<dbReference type="InterPro" id="IPR032710">
    <property type="entry name" value="NTF2-like_dom_sf"/>
</dbReference>
<reference evidence="2 4" key="1">
    <citation type="submission" date="2016-11" db="EMBL/GenBank/DDBJ databases">
        <authorList>
            <person name="Jaros S."/>
            <person name="Januszkiewicz K."/>
            <person name="Wedrychowicz H."/>
        </authorList>
    </citation>
    <scope>NUCLEOTIDE SEQUENCE [LARGE SCALE GENOMIC DNA]</scope>
    <source>
        <strain evidence="2 4">DSM 784</strain>
    </source>
</reference>
<gene>
    <name evidence="2" type="ORF">SAMN05661012_02098</name>
    <name evidence="3" type="ORF">SR876_25845</name>
</gene>
<name>A0A1K1PLI6_9BACT</name>
<dbReference type="EMBL" id="CP140154">
    <property type="protein sequence ID" value="WQG88347.1"/>
    <property type="molecule type" value="Genomic_DNA"/>
</dbReference>
<evidence type="ECO:0000313" key="5">
    <source>
        <dbReference type="Proteomes" id="UP001326715"/>
    </source>
</evidence>
<reference evidence="3 5" key="2">
    <citation type="submission" date="2023-11" db="EMBL/GenBank/DDBJ databases">
        <title>MicrobeMod: A computational toolkit for identifying prokaryotic methylation and restriction-modification with nanopore sequencing.</title>
        <authorList>
            <person name="Crits-Christoph A."/>
            <person name="Kang S.C."/>
            <person name="Lee H."/>
            <person name="Ostrov N."/>
        </authorList>
    </citation>
    <scope>NUCLEOTIDE SEQUENCE [LARGE SCALE GENOMIC DNA]</scope>
    <source>
        <strain evidence="3 5">ATCC 23090</strain>
    </source>
</reference>
<proteinExistence type="predicted"/>
<organism evidence="2 4">
    <name type="scientific">Chitinophaga sancti</name>
    <dbReference type="NCBI Taxonomy" id="1004"/>
    <lineage>
        <taxon>Bacteria</taxon>
        <taxon>Pseudomonadati</taxon>
        <taxon>Bacteroidota</taxon>
        <taxon>Chitinophagia</taxon>
        <taxon>Chitinophagales</taxon>
        <taxon>Chitinophagaceae</taxon>
        <taxon>Chitinophaga</taxon>
    </lineage>
</organism>
<accession>A0A1K1PLI6</accession>
<protein>
    <submittedName>
        <fullName evidence="3">Nuclear transport factor 2 family protein</fullName>
    </submittedName>
</protein>
<dbReference type="RefSeq" id="WP_072359688.1">
    <property type="nucleotide sequence ID" value="NZ_CP139972.1"/>
</dbReference>
<dbReference type="Pfam" id="PF12680">
    <property type="entry name" value="SnoaL_2"/>
    <property type="match status" value="1"/>
</dbReference>
<evidence type="ECO:0000313" key="2">
    <source>
        <dbReference type="EMBL" id="SFW48592.1"/>
    </source>
</evidence>
<evidence type="ECO:0000259" key="1">
    <source>
        <dbReference type="Pfam" id="PF12680"/>
    </source>
</evidence>
<dbReference type="Proteomes" id="UP001326715">
    <property type="component" value="Chromosome"/>
</dbReference>
<keyword evidence="5" id="KW-1185">Reference proteome</keyword>
<evidence type="ECO:0000313" key="3">
    <source>
        <dbReference type="EMBL" id="WQG88347.1"/>
    </source>
</evidence>
<dbReference type="EMBL" id="FPIZ01000005">
    <property type="protein sequence ID" value="SFW48592.1"/>
    <property type="molecule type" value="Genomic_DNA"/>
</dbReference>
<evidence type="ECO:0000313" key="4">
    <source>
        <dbReference type="Proteomes" id="UP000183788"/>
    </source>
</evidence>
<dbReference type="InterPro" id="IPR037401">
    <property type="entry name" value="SnoaL-like"/>
</dbReference>
<sequence>MELPKVVGRFIETQNNYDSKAYTDCFTVTAVVHDEGRIHNGKEEIRQWIEHSNETYQSSMEPLNYEQSGSNGVLTAKVSGTFPGSPIVLKFHLEFRNEFIESLKVTG</sequence>
<dbReference type="AlphaFoldDB" id="A0A1K1PLI6"/>
<dbReference type="Gene3D" id="3.10.450.50">
    <property type="match status" value="1"/>
</dbReference>
<dbReference type="STRING" id="1004.SAMN05661012_02098"/>
<dbReference type="SUPFAM" id="SSF54427">
    <property type="entry name" value="NTF2-like"/>
    <property type="match status" value="1"/>
</dbReference>
<dbReference type="Proteomes" id="UP000183788">
    <property type="component" value="Unassembled WGS sequence"/>
</dbReference>
<feature type="domain" description="SnoaL-like" evidence="1">
    <location>
        <begin position="7"/>
        <end position="92"/>
    </location>
</feature>
<dbReference type="OrthoDB" id="8684708at2"/>